<dbReference type="GO" id="GO:0003978">
    <property type="term" value="F:UDP-glucose 4-epimerase activity"/>
    <property type="evidence" value="ECO:0007669"/>
    <property type="project" value="UniProtKB-EC"/>
</dbReference>
<name>A0ABT2EW86_METVO</name>
<evidence type="ECO:0000259" key="2">
    <source>
        <dbReference type="Pfam" id="PF01370"/>
    </source>
</evidence>
<dbReference type="Proteomes" id="UP001140258">
    <property type="component" value="Unassembled WGS sequence"/>
</dbReference>
<evidence type="ECO:0000313" key="4">
    <source>
        <dbReference type="Proteomes" id="UP001140258"/>
    </source>
</evidence>
<dbReference type="InterPro" id="IPR036291">
    <property type="entry name" value="NAD(P)-bd_dom_sf"/>
</dbReference>
<proteinExistence type="inferred from homology"/>
<evidence type="ECO:0000313" key="3">
    <source>
        <dbReference type="EMBL" id="MCS3922222.1"/>
    </source>
</evidence>
<comment type="caution">
    <text evidence="3">The sequence shown here is derived from an EMBL/GenBank/DDBJ whole genome shotgun (WGS) entry which is preliminary data.</text>
</comment>
<dbReference type="Pfam" id="PF01370">
    <property type="entry name" value="Epimerase"/>
    <property type="match status" value="1"/>
</dbReference>
<keyword evidence="4" id="KW-1185">Reference proteome</keyword>
<evidence type="ECO:0000256" key="1">
    <source>
        <dbReference type="ARBA" id="ARBA00007637"/>
    </source>
</evidence>
<dbReference type="RefSeq" id="WP_259051585.1">
    <property type="nucleotide sequence ID" value="NZ_JANUCQ010000002.1"/>
</dbReference>
<accession>A0ABT2EW86</accession>
<organism evidence="3 4">
    <name type="scientific">Methanococcus voltae PS</name>
    <dbReference type="NCBI Taxonomy" id="523842"/>
    <lineage>
        <taxon>Archaea</taxon>
        <taxon>Methanobacteriati</taxon>
        <taxon>Methanobacteriota</taxon>
        <taxon>Methanomada group</taxon>
        <taxon>Methanococci</taxon>
        <taxon>Methanococcales</taxon>
        <taxon>Methanococcaceae</taxon>
        <taxon>Methanococcus</taxon>
    </lineage>
</organism>
<dbReference type="Gene3D" id="3.90.25.10">
    <property type="entry name" value="UDP-galactose 4-epimerase, domain 1"/>
    <property type="match status" value="1"/>
</dbReference>
<gene>
    <name evidence="3" type="ORF">M2325_000907</name>
</gene>
<dbReference type="SUPFAM" id="SSF51735">
    <property type="entry name" value="NAD(P)-binding Rossmann-fold domains"/>
    <property type="match status" value="1"/>
</dbReference>
<protein>
    <submittedName>
        <fullName evidence="3">UDP-glucose 4-epimerase</fullName>
        <ecNumber evidence="3">5.1.3.2</ecNumber>
    </submittedName>
</protein>
<dbReference type="PANTHER" id="PTHR43000">
    <property type="entry name" value="DTDP-D-GLUCOSE 4,6-DEHYDRATASE-RELATED"/>
    <property type="match status" value="1"/>
</dbReference>
<keyword evidence="3" id="KW-0413">Isomerase</keyword>
<dbReference type="InterPro" id="IPR001509">
    <property type="entry name" value="Epimerase_deHydtase"/>
</dbReference>
<reference evidence="3" key="1">
    <citation type="submission" date="2022-08" db="EMBL/GenBank/DDBJ databases">
        <title>Genomic Encyclopedia of Type Strains, Phase V (KMG-V): Genome sequencing to study the core and pangenomes of soil and plant-associated prokaryotes.</title>
        <authorList>
            <person name="Whitman W."/>
        </authorList>
    </citation>
    <scope>NUCLEOTIDE SEQUENCE</scope>
    <source>
        <strain evidence="3">PS</strain>
    </source>
</reference>
<comment type="similarity">
    <text evidence="1">Belongs to the NAD(P)-dependent epimerase/dehydratase family.</text>
</comment>
<dbReference type="EC" id="5.1.3.2" evidence="3"/>
<dbReference type="Gene3D" id="3.40.50.720">
    <property type="entry name" value="NAD(P)-binding Rossmann-like Domain"/>
    <property type="match status" value="1"/>
</dbReference>
<sequence length="327" mass="37164">MKAIVTGGAGFIGSHMVELLLKNDYEVIAIDNMANGQLDNVEIFKDNPNYHFENIDIAKDFNDEIFKDVDYVFHMAALADIVPSIEEPIKYHEANVTGTVRILEACRKYNIKKLVYSASSSCYGIPDNYPTSEEDNIRPEYPYAFTKYIGEEYVLFWNKLYKLPAVSLRYFNVYGTRARTNGTYGAVFKVFLKQKLEDEPLTIVGDGEQTRDFTYVTDIAKANLLAAISELNGEVLNVGTGKPQSVNYLAGLISDKKTQIPKRPGEPDSTHANIDKITEKLNWQPEVSFEDGVQIMLDNIDYWKEAPLWTPEEIEKATKSWFKYLGK</sequence>
<dbReference type="EMBL" id="JANUCQ010000002">
    <property type="protein sequence ID" value="MCS3922222.1"/>
    <property type="molecule type" value="Genomic_DNA"/>
</dbReference>
<feature type="domain" description="NAD-dependent epimerase/dehydratase" evidence="2">
    <location>
        <begin position="4"/>
        <end position="239"/>
    </location>
</feature>
<dbReference type="CDD" id="cd05256">
    <property type="entry name" value="UDP_AE_SDR_e"/>
    <property type="match status" value="1"/>
</dbReference>